<proteinExistence type="predicted"/>
<keyword evidence="4" id="KW-0547">Nucleotide-binding</keyword>
<feature type="compositionally biased region" description="Acidic residues" evidence="8">
    <location>
        <begin position="257"/>
        <end position="266"/>
    </location>
</feature>
<evidence type="ECO:0000259" key="10">
    <source>
        <dbReference type="PROSITE" id="PS50109"/>
    </source>
</evidence>
<keyword evidence="9" id="KW-0812">Transmembrane</keyword>
<dbReference type="PANTHER" id="PTHR43065:SF46">
    <property type="entry name" value="C4-DICARBOXYLATE TRANSPORT SENSOR PROTEIN DCTB"/>
    <property type="match status" value="1"/>
</dbReference>
<dbReference type="EMBL" id="CP098400">
    <property type="protein sequence ID" value="URW80330.1"/>
    <property type="molecule type" value="Genomic_DNA"/>
</dbReference>
<comment type="catalytic activity">
    <reaction evidence="1">
        <text>ATP + protein L-histidine = ADP + protein N-phospho-L-histidine.</text>
        <dbReference type="EC" id="2.7.13.3"/>
    </reaction>
</comment>
<dbReference type="Gene3D" id="3.30.565.10">
    <property type="entry name" value="Histidine kinase-like ATPase, C-terminal domain"/>
    <property type="match status" value="1"/>
</dbReference>
<dbReference type="InterPro" id="IPR004358">
    <property type="entry name" value="Sig_transdc_His_kin-like_C"/>
</dbReference>
<dbReference type="GO" id="GO:0000160">
    <property type="term" value="P:phosphorelay signal transduction system"/>
    <property type="evidence" value="ECO:0007669"/>
    <property type="project" value="UniProtKB-KW"/>
</dbReference>
<evidence type="ECO:0000256" key="3">
    <source>
        <dbReference type="ARBA" id="ARBA00022679"/>
    </source>
</evidence>
<reference evidence="11" key="1">
    <citation type="submission" date="2022-05" db="EMBL/GenBank/DDBJ databases">
        <authorList>
            <person name="Sun X."/>
        </authorList>
    </citation>
    <scope>NUCLEOTIDE SEQUENCE</scope>
    <source>
        <strain evidence="11">Ai-910</strain>
    </source>
</reference>
<organism evidence="11 12">
    <name type="scientific">Xiashengella succiniciproducens</name>
    <dbReference type="NCBI Taxonomy" id="2949635"/>
    <lineage>
        <taxon>Bacteria</taxon>
        <taxon>Pseudomonadati</taxon>
        <taxon>Bacteroidota</taxon>
        <taxon>Bacteroidia</taxon>
        <taxon>Marinilabiliales</taxon>
        <taxon>Marinilabiliaceae</taxon>
        <taxon>Xiashengella</taxon>
    </lineage>
</organism>
<evidence type="ECO:0000256" key="6">
    <source>
        <dbReference type="ARBA" id="ARBA00022840"/>
    </source>
</evidence>
<sequence length="473" mass="53109">MFKSIEYKLYIGMALLLASVAAATYFAISGEYLYFGLSILVTLWMLVLLRWHFSKFNKNIVFLLNALENGDFSFRFRETRLSVRERELNRMLNRIKEILIKARNEVQENEKFLSVILESIPTGIFILSEDVVLSCNSAALQLLGLPVLTHINQLSMVGRDLPDTIRHLGSNDITTIRVPNEREVLQLSLRSSMTVVKGEKMKIITLQNIGSELEHAEMDSWIRLIRVLTHEIMNSIAPVTSLTDTLLSAYTEADNYPEEVGGEDYGSDQANGNDETSLQSEEAFSLRQDTIEALQTINSTAHGLITFVNSYRQFTGVPKPRLKPVSLTQLIEDTIALEVSEADRRGVKLSAELPEGDIVIAIDEAQIRQVLINLIKNAVEAIGVRSDASIRVVLKATEDKVILDVYDNGPGIPDDVLPDIFVPFFTTKEQGNGIGLSLSRYIVRLHGGTLTYFREGGWTVFRLLFVVRNVLQE</sequence>
<dbReference type="KEGG" id="alkq:M9189_03045"/>
<feature type="domain" description="Histidine kinase" evidence="10">
    <location>
        <begin position="227"/>
        <end position="469"/>
    </location>
</feature>
<dbReference type="AlphaFoldDB" id="A0A9J6ZR36"/>
<evidence type="ECO:0000256" key="4">
    <source>
        <dbReference type="ARBA" id="ARBA00022741"/>
    </source>
</evidence>
<dbReference type="InterPro" id="IPR005467">
    <property type="entry name" value="His_kinase_dom"/>
</dbReference>
<evidence type="ECO:0000313" key="11">
    <source>
        <dbReference type="EMBL" id="URW80330.1"/>
    </source>
</evidence>
<keyword evidence="5" id="KW-0418">Kinase</keyword>
<dbReference type="SUPFAM" id="SSF55874">
    <property type="entry name" value="ATPase domain of HSP90 chaperone/DNA topoisomerase II/histidine kinase"/>
    <property type="match status" value="1"/>
</dbReference>
<dbReference type="SMART" id="SM00387">
    <property type="entry name" value="HATPase_c"/>
    <property type="match status" value="1"/>
</dbReference>
<evidence type="ECO:0000256" key="8">
    <source>
        <dbReference type="SAM" id="MobiDB-lite"/>
    </source>
</evidence>
<keyword evidence="6 11" id="KW-0067">ATP-binding</keyword>
<dbReference type="Gene3D" id="3.30.450.20">
    <property type="entry name" value="PAS domain"/>
    <property type="match status" value="1"/>
</dbReference>
<keyword evidence="9" id="KW-1133">Transmembrane helix</keyword>
<reference evidence="11" key="2">
    <citation type="submission" date="2022-06" db="EMBL/GenBank/DDBJ databases">
        <title>Xiashengella guii gen. nov. sp. nov., a bacterium isolated form anaerobic digestion tank.</title>
        <authorList>
            <person name="Huang H."/>
        </authorList>
    </citation>
    <scope>NUCLEOTIDE SEQUENCE</scope>
    <source>
        <strain evidence="11">Ai-910</strain>
    </source>
</reference>
<dbReference type="InterPro" id="IPR035965">
    <property type="entry name" value="PAS-like_dom_sf"/>
</dbReference>
<evidence type="ECO:0000256" key="1">
    <source>
        <dbReference type="ARBA" id="ARBA00000085"/>
    </source>
</evidence>
<accession>A0A9J6ZR36</accession>
<dbReference type="PRINTS" id="PR00344">
    <property type="entry name" value="BCTRLSENSOR"/>
</dbReference>
<feature type="region of interest" description="Disordered" evidence="8">
    <location>
        <begin position="257"/>
        <end position="282"/>
    </location>
</feature>
<dbReference type="Pfam" id="PF13188">
    <property type="entry name" value="PAS_8"/>
    <property type="match status" value="1"/>
</dbReference>
<dbReference type="SUPFAM" id="SSF55785">
    <property type="entry name" value="PYP-like sensor domain (PAS domain)"/>
    <property type="match status" value="1"/>
</dbReference>
<dbReference type="Proteomes" id="UP001056426">
    <property type="component" value="Chromosome"/>
</dbReference>
<dbReference type="GO" id="GO:0004673">
    <property type="term" value="F:protein histidine kinase activity"/>
    <property type="evidence" value="ECO:0007669"/>
    <property type="project" value="UniProtKB-EC"/>
</dbReference>
<dbReference type="InterPro" id="IPR003594">
    <property type="entry name" value="HATPase_dom"/>
</dbReference>
<dbReference type="PROSITE" id="PS50109">
    <property type="entry name" value="HIS_KIN"/>
    <property type="match status" value="1"/>
</dbReference>
<dbReference type="EC" id="2.7.13.3" evidence="2"/>
<evidence type="ECO:0000256" key="2">
    <source>
        <dbReference type="ARBA" id="ARBA00012438"/>
    </source>
</evidence>
<protein>
    <recommendedName>
        <fullName evidence="2">histidine kinase</fullName>
        <ecNumber evidence="2">2.7.13.3</ecNumber>
    </recommendedName>
</protein>
<evidence type="ECO:0000313" key="12">
    <source>
        <dbReference type="Proteomes" id="UP001056426"/>
    </source>
</evidence>
<evidence type="ECO:0000256" key="9">
    <source>
        <dbReference type="SAM" id="Phobius"/>
    </source>
</evidence>
<evidence type="ECO:0000256" key="5">
    <source>
        <dbReference type="ARBA" id="ARBA00022777"/>
    </source>
</evidence>
<dbReference type="PANTHER" id="PTHR43065">
    <property type="entry name" value="SENSOR HISTIDINE KINASE"/>
    <property type="match status" value="1"/>
</dbReference>
<dbReference type="InterPro" id="IPR036890">
    <property type="entry name" value="HATPase_C_sf"/>
</dbReference>
<feature type="transmembrane region" description="Helical" evidence="9">
    <location>
        <begin position="34"/>
        <end position="53"/>
    </location>
</feature>
<feature type="transmembrane region" description="Helical" evidence="9">
    <location>
        <begin position="7"/>
        <end position="28"/>
    </location>
</feature>
<keyword evidence="3" id="KW-0808">Transferase</keyword>
<evidence type="ECO:0000256" key="7">
    <source>
        <dbReference type="ARBA" id="ARBA00023012"/>
    </source>
</evidence>
<feature type="compositionally biased region" description="Polar residues" evidence="8">
    <location>
        <begin position="268"/>
        <end position="282"/>
    </location>
</feature>
<dbReference type="RefSeq" id="WP_250724470.1">
    <property type="nucleotide sequence ID" value="NZ_CP098400.1"/>
</dbReference>
<keyword evidence="12" id="KW-1185">Reference proteome</keyword>
<keyword evidence="9" id="KW-0472">Membrane</keyword>
<dbReference type="GO" id="GO:0005524">
    <property type="term" value="F:ATP binding"/>
    <property type="evidence" value="ECO:0007669"/>
    <property type="project" value="UniProtKB-KW"/>
</dbReference>
<dbReference type="InterPro" id="IPR000014">
    <property type="entry name" value="PAS"/>
</dbReference>
<keyword evidence="7" id="KW-0902">Two-component regulatory system</keyword>
<name>A0A9J6ZR36_9BACT</name>
<dbReference type="Pfam" id="PF02518">
    <property type="entry name" value="HATPase_c"/>
    <property type="match status" value="1"/>
</dbReference>
<gene>
    <name evidence="11" type="ORF">M9189_03045</name>
</gene>